<evidence type="ECO:0000256" key="2">
    <source>
        <dbReference type="ARBA" id="ARBA00022438"/>
    </source>
</evidence>
<keyword evidence="11" id="KW-1185">Reference proteome</keyword>
<keyword evidence="2 10" id="KW-0031">Aminopeptidase</keyword>
<evidence type="ECO:0000313" key="11">
    <source>
        <dbReference type="Proteomes" id="UP001548189"/>
    </source>
</evidence>
<keyword evidence="5" id="KW-0479">Metal-binding</keyword>
<feature type="domain" description="Cytosol aminopeptidase" evidence="9">
    <location>
        <begin position="278"/>
        <end position="285"/>
    </location>
</feature>
<dbReference type="PRINTS" id="PR00481">
    <property type="entry name" value="LAMNOPPTDASE"/>
</dbReference>
<evidence type="ECO:0000313" key="10">
    <source>
        <dbReference type="EMBL" id="MET1254515.1"/>
    </source>
</evidence>
<dbReference type="NCBIfam" id="NF003450">
    <property type="entry name" value="PRK05015.1"/>
    <property type="match status" value="1"/>
</dbReference>
<sequence>MNQTFQVLLSSSKLSSIWGEEGALSFHESGATIHIESLTDSPVILEKIQKAARQIASMNVPRVSLVGNWPLEAQWHFWQGAYSPKPGIIIDFAQLPADENQILNNRVTVLSWVRQLINQTPEELSPVELAVQSAEFIKQFSPNEVSYRIISGEELAENGYTGIFSVGRGSDRPPAMLQLEYTPAGWTEDHPAAALVGKGITFDSGGYSLKASTSMLHMKSDMGGAATVAGALALSIANGLHKKVNLYLCCAENLVSGHAYKLADILKYRNNVSVEIVNTDAEGRIVLADGLIDASNSGAPIIIDAATLTGAAVVAVGVDYNAIFSMDDELATQFSAVAEGENDLAWRLPLTMQHRNKCPSPFADTANSRPQPGGGTGAASNAAGFLSRFVKNPETGWLHVDLAACYKDSPDSLWSAGATGRGVRSIAAFLNQL</sequence>
<name>A0ABV2BRE0_9GAMM</name>
<comment type="similarity">
    <text evidence="1">Belongs to the peptidase M17 family.</text>
</comment>
<protein>
    <submittedName>
        <fullName evidence="10">Aminopeptidase PepB</fullName>
        <ecNumber evidence="10">3.4.11.23</ecNumber>
    </submittedName>
</protein>
<dbReference type="InterPro" id="IPR011356">
    <property type="entry name" value="Leucine_aapep/pepB"/>
</dbReference>
<organism evidence="10 11">
    <name type="scientific">Aliikangiella maris</name>
    <dbReference type="NCBI Taxonomy" id="3162458"/>
    <lineage>
        <taxon>Bacteria</taxon>
        <taxon>Pseudomonadati</taxon>
        <taxon>Pseudomonadota</taxon>
        <taxon>Gammaproteobacteria</taxon>
        <taxon>Oceanospirillales</taxon>
        <taxon>Pleioneaceae</taxon>
        <taxon>Aliikangiella</taxon>
    </lineage>
</organism>
<dbReference type="SUPFAM" id="SSF53187">
    <property type="entry name" value="Zn-dependent exopeptidases"/>
    <property type="match status" value="1"/>
</dbReference>
<dbReference type="PANTHER" id="PTHR11963:SF20">
    <property type="entry name" value="PEPTIDASE B"/>
    <property type="match status" value="1"/>
</dbReference>
<keyword evidence="4" id="KW-0645">Protease</keyword>
<evidence type="ECO:0000256" key="4">
    <source>
        <dbReference type="ARBA" id="ARBA00022670"/>
    </source>
</evidence>
<evidence type="ECO:0000256" key="1">
    <source>
        <dbReference type="ARBA" id="ARBA00009528"/>
    </source>
</evidence>
<gene>
    <name evidence="10" type="primary">pepB</name>
    <name evidence="10" type="ORF">ABVT43_05190</name>
</gene>
<dbReference type="PIRSF" id="PIRSF036388">
    <property type="entry name" value="Ctsl_amnpptdse_B"/>
    <property type="match status" value="1"/>
</dbReference>
<dbReference type="EMBL" id="JBEVCJ010000004">
    <property type="protein sequence ID" value="MET1254515.1"/>
    <property type="molecule type" value="Genomic_DNA"/>
</dbReference>
<feature type="region of interest" description="Disordered" evidence="8">
    <location>
        <begin position="360"/>
        <end position="379"/>
    </location>
</feature>
<evidence type="ECO:0000256" key="3">
    <source>
        <dbReference type="ARBA" id="ARBA00022490"/>
    </source>
</evidence>
<proteinExistence type="inferred from homology"/>
<comment type="caution">
    <text evidence="10">The sequence shown here is derived from an EMBL/GenBank/DDBJ whole genome shotgun (WGS) entry which is preliminary data.</text>
</comment>
<reference evidence="10 11" key="1">
    <citation type="submission" date="2024-06" db="EMBL/GenBank/DDBJ databases">
        <authorList>
            <person name="Li F."/>
        </authorList>
    </citation>
    <scope>NUCLEOTIDE SEQUENCE [LARGE SCALE GENOMIC DNA]</scope>
    <source>
        <strain evidence="10 11">GXAS 311</strain>
    </source>
</reference>
<dbReference type="Proteomes" id="UP001548189">
    <property type="component" value="Unassembled WGS sequence"/>
</dbReference>
<dbReference type="CDD" id="cd00433">
    <property type="entry name" value="Peptidase_M17"/>
    <property type="match status" value="1"/>
</dbReference>
<accession>A0ABV2BRE0</accession>
<dbReference type="RefSeq" id="WP_353874078.1">
    <property type="nucleotide sequence ID" value="NZ_JBEVCJ010000004.1"/>
</dbReference>
<dbReference type="GO" id="GO:0004177">
    <property type="term" value="F:aminopeptidase activity"/>
    <property type="evidence" value="ECO:0007669"/>
    <property type="project" value="UniProtKB-KW"/>
</dbReference>
<dbReference type="PANTHER" id="PTHR11963">
    <property type="entry name" value="LEUCINE AMINOPEPTIDASE-RELATED"/>
    <property type="match status" value="1"/>
</dbReference>
<dbReference type="EC" id="3.4.11.23" evidence="10"/>
<dbReference type="InterPro" id="IPR000819">
    <property type="entry name" value="Peptidase_M17_C"/>
</dbReference>
<dbReference type="PROSITE" id="PS00631">
    <property type="entry name" value="CYTOSOL_AP"/>
    <property type="match status" value="1"/>
</dbReference>
<evidence type="ECO:0000256" key="8">
    <source>
        <dbReference type="SAM" id="MobiDB-lite"/>
    </source>
</evidence>
<dbReference type="Pfam" id="PF00883">
    <property type="entry name" value="Peptidase_M17"/>
    <property type="match status" value="1"/>
</dbReference>
<dbReference type="Gene3D" id="3.40.630.10">
    <property type="entry name" value="Zn peptidases"/>
    <property type="match status" value="1"/>
</dbReference>
<dbReference type="InterPro" id="IPR008330">
    <property type="entry name" value="Pept_M17_PepB"/>
</dbReference>
<evidence type="ECO:0000259" key="9">
    <source>
        <dbReference type="PROSITE" id="PS00631"/>
    </source>
</evidence>
<evidence type="ECO:0000256" key="5">
    <source>
        <dbReference type="ARBA" id="ARBA00022723"/>
    </source>
</evidence>
<keyword evidence="6 10" id="KW-0378">Hydrolase</keyword>
<dbReference type="InterPro" id="IPR047620">
    <property type="entry name" value="M17_PepB-like_N"/>
</dbReference>
<keyword evidence="7" id="KW-0464">Manganese</keyword>
<keyword evidence="3" id="KW-0963">Cytoplasm</keyword>
<evidence type="ECO:0000256" key="7">
    <source>
        <dbReference type="ARBA" id="ARBA00023211"/>
    </source>
</evidence>
<dbReference type="Pfam" id="PF12404">
    <property type="entry name" value="DUF3663"/>
    <property type="match status" value="1"/>
</dbReference>
<evidence type="ECO:0000256" key="6">
    <source>
        <dbReference type="ARBA" id="ARBA00022801"/>
    </source>
</evidence>